<feature type="transmembrane region" description="Helical" evidence="2">
    <location>
        <begin position="527"/>
        <end position="543"/>
    </location>
</feature>
<feature type="domain" description="ABC1 atypical kinase-like" evidence="3">
    <location>
        <begin position="120"/>
        <end position="361"/>
    </location>
</feature>
<dbReference type="SUPFAM" id="SSF56112">
    <property type="entry name" value="Protein kinase-like (PK-like)"/>
    <property type="match status" value="1"/>
</dbReference>
<gene>
    <name evidence="4" type="ORF">AsAng_0010260</name>
</gene>
<evidence type="ECO:0000259" key="3">
    <source>
        <dbReference type="Pfam" id="PF03109"/>
    </source>
</evidence>
<comment type="similarity">
    <text evidence="1">Belongs to the protein kinase superfamily. ADCK protein kinase family.</text>
</comment>
<dbReference type="InterPro" id="IPR004147">
    <property type="entry name" value="ABC1_dom"/>
</dbReference>
<name>A0A915YC53_9BACT</name>
<evidence type="ECO:0000313" key="4">
    <source>
        <dbReference type="EMBL" id="BDS10318.1"/>
    </source>
</evidence>
<dbReference type="CDD" id="cd05121">
    <property type="entry name" value="ABC1_ADCK3-like"/>
    <property type="match status" value="1"/>
</dbReference>
<dbReference type="KEGG" id="aup:AsAng_0010260"/>
<evidence type="ECO:0000313" key="5">
    <source>
        <dbReference type="Proteomes" id="UP001060919"/>
    </source>
</evidence>
<reference evidence="4" key="1">
    <citation type="submission" date="2022-09" db="EMBL/GenBank/DDBJ databases">
        <title>Aureispira anguillicida sp. nov., isolated from Leptocephalus of Japanese eel Anguilla japonica.</title>
        <authorList>
            <person name="Yuasa K."/>
            <person name="Mekata T."/>
            <person name="Ikunari K."/>
        </authorList>
    </citation>
    <scope>NUCLEOTIDE SEQUENCE</scope>
    <source>
        <strain evidence="4">EL160426</strain>
    </source>
</reference>
<evidence type="ECO:0000256" key="1">
    <source>
        <dbReference type="ARBA" id="ARBA00009670"/>
    </source>
</evidence>
<keyword evidence="2" id="KW-1133">Transmembrane helix</keyword>
<feature type="transmembrane region" description="Helical" evidence="2">
    <location>
        <begin position="549"/>
        <end position="572"/>
    </location>
</feature>
<dbReference type="Proteomes" id="UP001060919">
    <property type="component" value="Chromosome"/>
</dbReference>
<dbReference type="Gene3D" id="1.10.510.10">
    <property type="entry name" value="Transferase(Phosphotransferase) domain 1"/>
    <property type="match status" value="1"/>
</dbReference>
<keyword evidence="5" id="KW-1185">Reference proteome</keyword>
<proteinExistence type="inferred from homology"/>
<accession>A0A915YC53</accession>
<dbReference type="AlphaFoldDB" id="A0A915YC53"/>
<protein>
    <submittedName>
        <fullName evidence="4">AarF/UbiB family protein</fullName>
    </submittedName>
</protein>
<keyword evidence="2" id="KW-0472">Membrane</keyword>
<dbReference type="InterPro" id="IPR050154">
    <property type="entry name" value="UbiB_kinase"/>
</dbReference>
<sequence>MKMPYFATIQSINYVSFYGGCFQIKESKIRIVFMQKASTRRRKAYGVALRVGLSYLGLYLVAKIRGKAYWSARIKEKNKKNAERIKDVMLELQGLFIKAGQLISTLSNVLPEEFRAPLEQLQDDVPPHNFQKIAGVIQRELGKPITEIFTAFEEQPIAAASIGQAHRAKIGDKDVVVKVQHPKIDELAHVDLAIIKKLVKLVARFMKIKGIEHLYQQVEQMIEEELDYYQEAESMQLIKQNLVGETQIYIPAVYTEYSSKRVLTIEYCEGVKVSDLDQIQAWGLDLGALAEALVQVYCQMILVDGFYHADPHPGNLLVNQKGQLILLDFGAVSKLSDEMKKGIPKLIQHVIEKDAEEMVKVLRKLGFIAHGDDNAKIAKKMIDKVQDFVEHELQLDTLNVQDISEEQLRKAFQLINIKEMTQIMQIPKDWVLLNRAVVLVSGVVFLLKPDWNPIHTLKPYLEQELMGGKGGFAQMALNLVRTQVSAAVTLPVELQKVIRKTNQGKLEVEVKELKEGFKQLQKIGQQLIWLLLFFASIYFYLLLDAKMNYPNLCLFFQFLGGGSFLGFAWTLLHNNET</sequence>
<dbReference type="InterPro" id="IPR011009">
    <property type="entry name" value="Kinase-like_dom_sf"/>
</dbReference>
<dbReference type="PANTHER" id="PTHR10566:SF113">
    <property type="entry name" value="PROTEIN ACTIVITY OF BC1 COMPLEX KINASE 7, CHLOROPLASTIC"/>
    <property type="match status" value="1"/>
</dbReference>
<dbReference type="PANTHER" id="PTHR10566">
    <property type="entry name" value="CHAPERONE-ACTIVITY OF BC1 COMPLEX CABC1 -RELATED"/>
    <property type="match status" value="1"/>
</dbReference>
<organism evidence="4 5">
    <name type="scientific">Aureispira anguillae</name>
    <dbReference type="NCBI Taxonomy" id="2864201"/>
    <lineage>
        <taxon>Bacteria</taxon>
        <taxon>Pseudomonadati</taxon>
        <taxon>Bacteroidota</taxon>
        <taxon>Saprospiria</taxon>
        <taxon>Saprospirales</taxon>
        <taxon>Saprospiraceae</taxon>
        <taxon>Aureispira</taxon>
    </lineage>
</organism>
<dbReference type="Pfam" id="PF03109">
    <property type="entry name" value="ABC1"/>
    <property type="match status" value="1"/>
</dbReference>
<keyword evidence="2" id="KW-0812">Transmembrane</keyword>
<evidence type="ECO:0000256" key="2">
    <source>
        <dbReference type="SAM" id="Phobius"/>
    </source>
</evidence>
<dbReference type="EMBL" id="AP026867">
    <property type="protein sequence ID" value="BDS10318.1"/>
    <property type="molecule type" value="Genomic_DNA"/>
</dbReference>